<comment type="caution">
    <text evidence="1">The sequence shown here is derived from an EMBL/GenBank/DDBJ whole genome shotgun (WGS) entry which is preliminary data.</text>
</comment>
<keyword evidence="2" id="KW-1185">Reference proteome</keyword>
<evidence type="ECO:0000313" key="2">
    <source>
        <dbReference type="Proteomes" id="UP001595961"/>
    </source>
</evidence>
<dbReference type="RefSeq" id="WP_266151131.1">
    <property type="nucleotide sequence ID" value="NZ_CP064028.1"/>
</dbReference>
<name>A0ABV9C0E1_9GAMM</name>
<sequence length="100" mass="10940">MILKQLDIRVIEWGDDKGKYKGTAKFGDDRGEVALNLSPDHIDEIFKVCAVGIIETARRAASDMTCAIIEQKTTIDPPSPVQIDKSVGGRLKRLLSGDAQ</sequence>
<organism evidence="1 2">
    <name type="scientific">Dyella halodurans</name>
    <dbReference type="NCBI Taxonomy" id="1920171"/>
    <lineage>
        <taxon>Bacteria</taxon>
        <taxon>Pseudomonadati</taxon>
        <taxon>Pseudomonadota</taxon>
        <taxon>Gammaproteobacteria</taxon>
        <taxon>Lysobacterales</taxon>
        <taxon>Rhodanobacteraceae</taxon>
        <taxon>Dyella</taxon>
    </lineage>
</organism>
<gene>
    <name evidence="1" type="ORF">ACFO5W_07005</name>
</gene>
<reference evidence="2" key="1">
    <citation type="journal article" date="2019" name="Int. J. Syst. Evol. Microbiol.">
        <title>The Global Catalogue of Microorganisms (GCM) 10K type strain sequencing project: providing services to taxonomists for standard genome sequencing and annotation.</title>
        <authorList>
            <consortium name="The Broad Institute Genomics Platform"/>
            <consortium name="The Broad Institute Genome Sequencing Center for Infectious Disease"/>
            <person name="Wu L."/>
            <person name="Ma J."/>
        </authorList>
    </citation>
    <scope>NUCLEOTIDE SEQUENCE [LARGE SCALE GENOMIC DNA]</scope>
    <source>
        <strain evidence="2">CCM 4481</strain>
    </source>
</reference>
<dbReference type="EMBL" id="JBHSGA010000013">
    <property type="protein sequence ID" value="MFC4526386.1"/>
    <property type="molecule type" value="Genomic_DNA"/>
</dbReference>
<protein>
    <submittedName>
        <fullName evidence="1">Uncharacterized protein</fullName>
    </submittedName>
</protein>
<dbReference type="Proteomes" id="UP001595961">
    <property type="component" value="Unassembled WGS sequence"/>
</dbReference>
<proteinExistence type="predicted"/>
<accession>A0ABV9C0E1</accession>
<evidence type="ECO:0000313" key="1">
    <source>
        <dbReference type="EMBL" id="MFC4526386.1"/>
    </source>
</evidence>